<name>A0AA95ML64_9BACI</name>
<evidence type="ECO:0008006" key="3">
    <source>
        <dbReference type="Google" id="ProtNLM"/>
    </source>
</evidence>
<reference evidence="1" key="1">
    <citation type="submission" date="2023-05" db="EMBL/GenBank/DDBJ databases">
        <title>Comparative genomics of Bacillaceae isolates and their secondary metabolite potential.</title>
        <authorList>
            <person name="Song L."/>
            <person name="Nielsen L.J."/>
            <person name="Mohite O."/>
            <person name="Xu X."/>
            <person name="Weber T."/>
            <person name="Kovacs A.T."/>
        </authorList>
    </citation>
    <scope>NUCLEOTIDE SEQUENCE</scope>
    <source>
        <strain evidence="1">XLM17</strain>
    </source>
</reference>
<proteinExistence type="predicted"/>
<protein>
    <recommendedName>
        <fullName evidence="3">LXG domain-containing protein</fullName>
    </recommendedName>
</protein>
<evidence type="ECO:0000313" key="1">
    <source>
        <dbReference type="EMBL" id="WHY86002.1"/>
    </source>
</evidence>
<keyword evidence="2" id="KW-1185">Reference proteome</keyword>
<sequence length="359" mass="38239">MSMIKLNVNEVMHVNTNIGQNIVKLSESNNRLSSLSQTIDAQVLARRNIGARINTAYKSLIEVEKDLRSLVQFINESMDRYSSAENHLSAKALALLSSFNKNAQNVDMKGTQKSTPTKNSERWDRKVAGILANSEIGAARDLLIELPKGALPVYYKIPGFRIDGKYMKILNSENYKGGEGLARRYTLNNLKAGKYPNALKLYNLNQTVSNLAVVSKSLPWMTGAAAAYQELTTPNSISTERKISNAVITGGTTVGIAIGAAEAGAVIGGAIGSVIPVGGTIVGAVVGAAVGVGIAYGVDKLLNWNFIGTEKDKKSVMSVVKDFSGDQVEKAAKAVGDCVRGASKWIGGFFHSEKPATGG</sequence>
<dbReference type="RefSeq" id="WP_156482394.1">
    <property type="nucleotide sequence ID" value="NZ_CP126114.1"/>
</dbReference>
<evidence type="ECO:0000313" key="2">
    <source>
        <dbReference type="Proteomes" id="UP001178288"/>
    </source>
</evidence>
<dbReference type="EMBL" id="CP126114">
    <property type="protein sequence ID" value="WHY86002.1"/>
    <property type="molecule type" value="Genomic_DNA"/>
</dbReference>
<accession>A0AA95ML64</accession>
<dbReference type="KEGG" id="nnv:QNH39_26070"/>
<organism evidence="1 2">
    <name type="scientific">Neobacillus novalis</name>
    <dbReference type="NCBI Taxonomy" id="220687"/>
    <lineage>
        <taxon>Bacteria</taxon>
        <taxon>Bacillati</taxon>
        <taxon>Bacillota</taxon>
        <taxon>Bacilli</taxon>
        <taxon>Bacillales</taxon>
        <taxon>Bacillaceae</taxon>
        <taxon>Neobacillus</taxon>
    </lineage>
</organism>
<dbReference type="Proteomes" id="UP001178288">
    <property type="component" value="Chromosome"/>
</dbReference>
<gene>
    <name evidence="1" type="ORF">QNH39_26070</name>
</gene>
<dbReference type="AlphaFoldDB" id="A0AA95ML64"/>